<gene>
    <name evidence="2" type="ORF">ACFQ2I_07935</name>
</gene>
<proteinExistence type="predicted"/>
<keyword evidence="1" id="KW-0472">Membrane</keyword>
<keyword evidence="1" id="KW-1133">Transmembrane helix</keyword>
<accession>A0ABW3HPE0</accession>
<evidence type="ECO:0000256" key="1">
    <source>
        <dbReference type="SAM" id="Phobius"/>
    </source>
</evidence>
<organism evidence="2 3">
    <name type="scientific">Paenibacillus chungangensis</name>
    <dbReference type="NCBI Taxonomy" id="696535"/>
    <lineage>
        <taxon>Bacteria</taxon>
        <taxon>Bacillati</taxon>
        <taxon>Bacillota</taxon>
        <taxon>Bacilli</taxon>
        <taxon>Bacillales</taxon>
        <taxon>Paenibacillaceae</taxon>
        <taxon>Paenibacillus</taxon>
    </lineage>
</organism>
<evidence type="ECO:0000313" key="3">
    <source>
        <dbReference type="Proteomes" id="UP001596989"/>
    </source>
</evidence>
<protein>
    <submittedName>
        <fullName evidence="2">Uncharacterized protein</fullName>
    </submittedName>
</protein>
<evidence type="ECO:0000313" key="2">
    <source>
        <dbReference type="EMBL" id="MFD0959317.1"/>
    </source>
</evidence>
<keyword evidence="1" id="KW-0812">Transmembrane</keyword>
<dbReference type="Proteomes" id="UP001596989">
    <property type="component" value="Unassembled WGS sequence"/>
</dbReference>
<sequence>MSKNNTDKEGLTADDLALIAAILVVIGDIVALWAVIAARNENVDVAPVAASISRHKKKPRKRA</sequence>
<dbReference type="EMBL" id="JBHTJZ010000009">
    <property type="protein sequence ID" value="MFD0959317.1"/>
    <property type="molecule type" value="Genomic_DNA"/>
</dbReference>
<comment type="caution">
    <text evidence="2">The sequence shown here is derived from an EMBL/GenBank/DDBJ whole genome shotgun (WGS) entry which is preliminary data.</text>
</comment>
<reference evidence="3" key="1">
    <citation type="journal article" date="2019" name="Int. J. Syst. Evol. Microbiol.">
        <title>The Global Catalogue of Microorganisms (GCM) 10K type strain sequencing project: providing services to taxonomists for standard genome sequencing and annotation.</title>
        <authorList>
            <consortium name="The Broad Institute Genomics Platform"/>
            <consortium name="The Broad Institute Genome Sequencing Center for Infectious Disease"/>
            <person name="Wu L."/>
            <person name="Ma J."/>
        </authorList>
    </citation>
    <scope>NUCLEOTIDE SEQUENCE [LARGE SCALE GENOMIC DNA]</scope>
    <source>
        <strain evidence="3">CCUG 59129</strain>
    </source>
</reference>
<name>A0ABW3HPE0_9BACL</name>
<dbReference type="RefSeq" id="WP_377563409.1">
    <property type="nucleotide sequence ID" value="NZ_JBHTJZ010000009.1"/>
</dbReference>
<feature type="transmembrane region" description="Helical" evidence="1">
    <location>
        <begin position="16"/>
        <end position="36"/>
    </location>
</feature>
<keyword evidence="3" id="KW-1185">Reference proteome</keyword>